<protein>
    <recommendedName>
        <fullName evidence="1">EF-hand domain-containing protein</fullName>
    </recommendedName>
</protein>
<sequence>MSVLEKIRSGKWLGLFALCVGCHSGPAKISFPTVDASAAAAGAMQAADKNGDAGISKEEAVAVPSLVAEFGKYDANGDGKIDAAEIESRIATWSARGPKVVPINFDVTLDGRALEGAEVVLEPEAFMGDVLPKGVSQVGASGACGPTVPKEMLSKDIPFGMFCGLYRVKITHPSKKVPAKYNEQTELGIEVAPDYDFFNRKTIALHSK</sequence>
<dbReference type="EMBL" id="AP021861">
    <property type="protein sequence ID" value="BBO33708.1"/>
    <property type="molecule type" value="Genomic_DNA"/>
</dbReference>
<dbReference type="SUPFAM" id="SSF47473">
    <property type="entry name" value="EF-hand"/>
    <property type="match status" value="1"/>
</dbReference>
<dbReference type="AlphaFoldDB" id="A0A5K7XB12"/>
<dbReference type="Pfam" id="PF13202">
    <property type="entry name" value="EF-hand_5"/>
    <property type="match status" value="1"/>
</dbReference>
<evidence type="ECO:0000313" key="2">
    <source>
        <dbReference type="EMBL" id="BBO33708.1"/>
    </source>
</evidence>
<gene>
    <name evidence="2" type="ORF">PLANPX_3320</name>
</gene>
<keyword evidence="3" id="KW-1185">Reference proteome</keyword>
<dbReference type="KEGG" id="lpav:PLANPX_3320"/>
<dbReference type="PROSITE" id="PS00018">
    <property type="entry name" value="EF_HAND_1"/>
    <property type="match status" value="1"/>
</dbReference>
<dbReference type="InterPro" id="IPR002048">
    <property type="entry name" value="EF_hand_dom"/>
</dbReference>
<accession>A0A5K7XB12</accession>
<name>A0A5K7XB12_9BACT</name>
<dbReference type="Proteomes" id="UP000326837">
    <property type="component" value="Chromosome"/>
</dbReference>
<dbReference type="InterPro" id="IPR018247">
    <property type="entry name" value="EF_Hand_1_Ca_BS"/>
</dbReference>
<dbReference type="RefSeq" id="WP_152099429.1">
    <property type="nucleotide sequence ID" value="NZ_AP021861.1"/>
</dbReference>
<dbReference type="GO" id="GO:0005509">
    <property type="term" value="F:calcium ion binding"/>
    <property type="evidence" value="ECO:0007669"/>
    <property type="project" value="InterPro"/>
</dbReference>
<proteinExistence type="predicted"/>
<organism evidence="2 3">
    <name type="scientific">Lacipirellula parvula</name>
    <dbReference type="NCBI Taxonomy" id="2650471"/>
    <lineage>
        <taxon>Bacteria</taxon>
        <taxon>Pseudomonadati</taxon>
        <taxon>Planctomycetota</taxon>
        <taxon>Planctomycetia</taxon>
        <taxon>Pirellulales</taxon>
        <taxon>Lacipirellulaceae</taxon>
        <taxon>Lacipirellula</taxon>
    </lineage>
</organism>
<feature type="domain" description="EF-hand" evidence="1">
    <location>
        <begin position="67"/>
        <end position="87"/>
    </location>
</feature>
<dbReference type="Gene3D" id="1.10.238.10">
    <property type="entry name" value="EF-hand"/>
    <property type="match status" value="1"/>
</dbReference>
<evidence type="ECO:0000313" key="3">
    <source>
        <dbReference type="Proteomes" id="UP000326837"/>
    </source>
</evidence>
<reference evidence="3" key="1">
    <citation type="submission" date="2019-10" db="EMBL/GenBank/DDBJ databases">
        <title>Lacipirellula parvula gen. nov., sp. nov., representing a lineage of planctomycetes widespread in freshwater anoxic habitats, and description of the family Lacipirellulaceae.</title>
        <authorList>
            <person name="Dedysh S.N."/>
            <person name="Kulichevskaya I.S."/>
            <person name="Beletsky A.V."/>
            <person name="Rakitin A.L."/>
            <person name="Mardanov A.V."/>
            <person name="Ivanova A.A."/>
            <person name="Saltykova V.X."/>
            <person name="Rijpstra W.I.C."/>
            <person name="Sinninghe Damste J.S."/>
            <person name="Ravin N.V."/>
        </authorList>
    </citation>
    <scope>NUCLEOTIDE SEQUENCE [LARGE SCALE GENOMIC DNA]</scope>
    <source>
        <strain evidence="3">PX69</strain>
    </source>
</reference>
<dbReference type="InterPro" id="IPR011992">
    <property type="entry name" value="EF-hand-dom_pair"/>
</dbReference>
<evidence type="ECO:0000259" key="1">
    <source>
        <dbReference type="Pfam" id="PF13202"/>
    </source>
</evidence>